<sequence length="166" mass="19179">MIKKIFYILSLSLIIPKITNAICPVCTVAVGAGLGLSRWLGIDDIISSLWIGGFIISLIIWTNFWLDKKNIRFKYRNYLTGILYYILIILPLYLTGIIGHPFNQLWEIDKIILGIFFGSLAFYSGAKFHFHRKKKNNDQVHFPFQKVVFSITPLIILSVVFYFITK</sequence>
<evidence type="ECO:0000313" key="3">
    <source>
        <dbReference type="Proteomes" id="UP000231464"/>
    </source>
</evidence>
<evidence type="ECO:0000313" key="2">
    <source>
        <dbReference type="EMBL" id="PIT89855.1"/>
    </source>
</evidence>
<comment type="caution">
    <text evidence="2">The sequence shown here is derived from an EMBL/GenBank/DDBJ whole genome shotgun (WGS) entry which is preliminary data.</text>
</comment>
<feature type="transmembrane region" description="Helical" evidence="1">
    <location>
        <begin position="111"/>
        <end position="130"/>
    </location>
</feature>
<feature type="transmembrane region" description="Helical" evidence="1">
    <location>
        <begin position="78"/>
        <end position="99"/>
    </location>
</feature>
<gene>
    <name evidence="2" type="ORF">COU23_01660</name>
</gene>
<protein>
    <submittedName>
        <fullName evidence="2">Uncharacterized protein</fullName>
    </submittedName>
</protein>
<feature type="transmembrane region" description="Helical" evidence="1">
    <location>
        <begin position="142"/>
        <end position="164"/>
    </location>
</feature>
<dbReference type="AlphaFoldDB" id="A0A2M6WB00"/>
<keyword evidence="1" id="KW-0472">Membrane</keyword>
<dbReference type="Proteomes" id="UP000231464">
    <property type="component" value="Unassembled WGS sequence"/>
</dbReference>
<accession>A0A2M6WB00</accession>
<name>A0A2M6WB00_9BACT</name>
<keyword evidence="1" id="KW-1133">Transmembrane helix</keyword>
<evidence type="ECO:0000256" key="1">
    <source>
        <dbReference type="SAM" id="Phobius"/>
    </source>
</evidence>
<feature type="transmembrane region" description="Helical" evidence="1">
    <location>
        <begin position="45"/>
        <end position="66"/>
    </location>
</feature>
<dbReference type="EMBL" id="PFBP01000027">
    <property type="protein sequence ID" value="PIT89855.1"/>
    <property type="molecule type" value="Genomic_DNA"/>
</dbReference>
<keyword evidence="1" id="KW-0812">Transmembrane</keyword>
<reference evidence="3" key="1">
    <citation type="submission" date="2017-09" db="EMBL/GenBank/DDBJ databases">
        <title>Depth-based differentiation of microbial function through sediment-hosted aquifers and enrichment of novel symbionts in the deep terrestrial subsurface.</title>
        <authorList>
            <person name="Probst A.J."/>
            <person name="Ladd B."/>
            <person name="Jarett J.K."/>
            <person name="Geller-Mcgrath D.E."/>
            <person name="Sieber C.M.K."/>
            <person name="Emerson J.B."/>
            <person name="Anantharaman K."/>
            <person name="Thomas B.C."/>
            <person name="Malmstrom R."/>
            <person name="Stieglmeier M."/>
            <person name="Klingl A."/>
            <person name="Woyke T."/>
            <person name="Ryan C.M."/>
            <person name="Banfield J.F."/>
        </authorList>
    </citation>
    <scope>NUCLEOTIDE SEQUENCE [LARGE SCALE GENOMIC DNA]</scope>
</reference>
<proteinExistence type="predicted"/>
<organism evidence="2 3">
    <name type="scientific">Candidatus Kuenenbacteria bacterium CG10_big_fil_rev_8_21_14_0_10_36_11</name>
    <dbReference type="NCBI Taxonomy" id="1974618"/>
    <lineage>
        <taxon>Bacteria</taxon>
        <taxon>Candidatus Kueneniibacteriota</taxon>
    </lineage>
</organism>